<gene>
    <name evidence="15" type="ORF">SAMN04488045_1311</name>
</gene>
<dbReference type="AlphaFoldDB" id="A0A1H5W518"/>
<dbReference type="GO" id="GO:0071973">
    <property type="term" value="P:bacterial-type flagellum-dependent cell motility"/>
    <property type="evidence" value="ECO:0007669"/>
    <property type="project" value="InterPro"/>
</dbReference>
<dbReference type="GO" id="GO:0006935">
    <property type="term" value="P:chemotaxis"/>
    <property type="evidence" value="ECO:0007669"/>
    <property type="project" value="UniProtKB-KW"/>
</dbReference>
<dbReference type="SUPFAM" id="SSF48029">
    <property type="entry name" value="FliG"/>
    <property type="match status" value="2"/>
</dbReference>
<dbReference type="GO" id="GO:0005886">
    <property type="term" value="C:plasma membrane"/>
    <property type="evidence" value="ECO:0007669"/>
    <property type="project" value="UniProtKB-SubCell"/>
</dbReference>
<dbReference type="RefSeq" id="WP_103909667.1">
    <property type="nucleotide sequence ID" value="NZ_FNUZ01000002.1"/>
</dbReference>
<dbReference type="PANTHER" id="PTHR30534:SF0">
    <property type="entry name" value="FLAGELLAR MOTOR SWITCH PROTEIN FLIG"/>
    <property type="match status" value="1"/>
</dbReference>
<dbReference type="InterPro" id="IPR032779">
    <property type="entry name" value="FliG_M"/>
</dbReference>
<keyword evidence="15" id="KW-0969">Cilium</keyword>
<keyword evidence="5" id="KW-1003">Cell membrane</keyword>
<dbReference type="InterPro" id="IPR028263">
    <property type="entry name" value="FliG_N"/>
</dbReference>
<dbReference type="Gene3D" id="1.10.220.30">
    <property type="match status" value="3"/>
</dbReference>
<evidence type="ECO:0000259" key="14">
    <source>
        <dbReference type="Pfam" id="PF14842"/>
    </source>
</evidence>
<dbReference type="InterPro" id="IPR011002">
    <property type="entry name" value="FliG_a-hlx"/>
</dbReference>
<comment type="similarity">
    <text evidence="3">Belongs to the FliG family.</text>
</comment>
<proteinExistence type="inferred from homology"/>
<evidence type="ECO:0000256" key="9">
    <source>
        <dbReference type="ARBA" id="ARBA00023143"/>
    </source>
</evidence>
<comment type="subcellular location">
    <subcellularLocation>
        <location evidence="1">Bacterial flagellum basal body</location>
    </subcellularLocation>
    <subcellularLocation>
        <location evidence="2">Cell membrane</location>
        <topology evidence="2">Peripheral membrane protein</topology>
        <orientation evidence="2">Cytoplasmic side</orientation>
    </subcellularLocation>
</comment>
<evidence type="ECO:0000256" key="7">
    <source>
        <dbReference type="ARBA" id="ARBA00022779"/>
    </source>
</evidence>
<feature type="domain" description="Flagellar motor switch protein FliG C-terminal" evidence="12">
    <location>
        <begin position="238"/>
        <end position="348"/>
    </location>
</feature>
<dbReference type="Pfam" id="PF01706">
    <property type="entry name" value="FliG_C"/>
    <property type="match status" value="1"/>
</dbReference>
<keyword evidence="15" id="KW-0966">Cell projection</keyword>
<keyword evidence="7" id="KW-0283">Flagellar rotation</keyword>
<dbReference type="GO" id="GO:0003774">
    <property type="term" value="F:cytoskeletal motor activity"/>
    <property type="evidence" value="ECO:0007669"/>
    <property type="project" value="InterPro"/>
</dbReference>
<keyword evidence="6" id="KW-0145">Chemotaxis</keyword>
<evidence type="ECO:0000256" key="5">
    <source>
        <dbReference type="ARBA" id="ARBA00022475"/>
    </source>
</evidence>
<evidence type="ECO:0000259" key="13">
    <source>
        <dbReference type="Pfam" id="PF14841"/>
    </source>
</evidence>
<evidence type="ECO:0000256" key="2">
    <source>
        <dbReference type="ARBA" id="ARBA00004413"/>
    </source>
</evidence>
<evidence type="ECO:0000313" key="16">
    <source>
        <dbReference type="Proteomes" id="UP000236752"/>
    </source>
</evidence>
<evidence type="ECO:0000256" key="4">
    <source>
        <dbReference type="ARBA" id="ARBA00021870"/>
    </source>
</evidence>
<keyword evidence="15" id="KW-0282">Flagellum</keyword>
<keyword evidence="8" id="KW-0472">Membrane</keyword>
<dbReference type="Pfam" id="PF14842">
    <property type="entry name" value="FliG_N"/>
    <property type="match status" value="1"/>
</dbReference>
<dbReference type="Proteomes" id="UP000236752">
    <property type="component" value="Unassembled WGS sequence"/>
</dbReference>
<keyword evidence="9" id="KW-0975">Bacterial flagellum</keyword>
<comment type="function">
    <text evidence="10">FliG is one of three proteins (FliG, FliN, FliM) that forms the rotor-mounted switch complex (C ring), located at the base of the basal body. This complex interacts with the CheY and CheZ chemotaxis proteins, in addition to contacting components of the motor that determine the direction of flagellar rotation.</text>
</comment>
<reference evidence="15 16" key="1">
    <citation type="submission" date="2016-10" db="EMBL/GenBank/DDBJ databases">
        <authorList>
            <person name="de Groot N.N."/>
        </authorList>
    </citation>
    <scope>NUCLEOTIDE SEQUENCE [LARGE SCALE GENOMIC DNA]</scope>
    <source>
        <strain evidence="15 16">DSM 26915</strain>
    </source>
</reference>
<dbReference type="GO" id="GO:0009425">
    <property type="term" value="C:bacterial-type flagellum basal body"/>
    <property type="evidence" value="ECO:0007669"/>
    <property type="project" value="UniProtKB-SubCell"/>
</dbReference>
<dbReference type="PANTHER" id="PTHR30534">
    <property type="entry name" value="FLAGELLAR MOTOR SWITCH PROTEIN FLIG"/>
    <property type="match status" value="1"/>
</dbReference>
<dbReference type="InterPro" id="IPR023087">
    <property type="entry name" value="Flg_Motor_Flig_C"/>
</dbReference>
<accession>A0A1H5W518</accession>
<dbReference type="PRINTS" id="PR00954">
    <property type="entry name" value="FLGMOTORFLIG"/>
</dbReference>
<evidence type="ECO:0000256" key="8">
    <source>
        <dbReference type="ARBA" id="ARBA00023136"/>
    </source>
</evidence>
<evidence type="ECO:0000256" key="1">
    <source>
        <dbReference type="ARBA" id="ARBA00004117"/>
    </source>
</evidence>
<protein>
    <recommendedName>
        <fullName evidence="4">Flagellar motor switch protein FliG</fullName>
    </recommendedName>
</protein>
<feature type="domain" description="Flagellar motor switch protein FliG middle" evidence="13">
    <location>
        <begin position="138"/>
        <end position="205"/>
    </location>
</feature>
<evidence type="ECO:0000256" key="10">
    <source>
        <dbReference type="ARBA" id="ARBA00025598"/>
    </source>
</evidence>
<organism evidence="15 16">
    <name type="scientific">Thalassococcus halodurans</name>
    <dbReference type="NCBI Taxonomy" id="373675"/>
    <lineage>
        <taxon>Bacteria</taxon>
        <taxon>Pseudomonadati</taxon>
        <taxon>Pseudomonadota</taxon>
        <taxon>Alphaproteobacteria</taxon>
        <taxon>Rhodobacterales</taxon>
        <taxon>Roseobacteraceae</taxon>
        <taxon>Thalassococcus</taxon>
    </lineage>
</organism>
<sequence>MTQAAQLGRPDPSAPTPIQPANRPILSRKAKAAIVVQYLVNEGADVPLSGLPDSLQAQLTQQLGKMRYISRDTLHAVMREFAEELDSVGLSFPYGMQQAMESLQGKISDGAARSVRQSMGFDVSEDPWVAINEMPIENLKTLLVSESIEVCAVVLSKLEITKAAEFVSSLPGDRARAVSLAVSRTQDITPDTVRRIGQTLMAEAQKERPRAFARDPGARLGDILNITKNDTRSSLLSGIEEMDRDFAEEVRQSIFTFAHIAERLDPMDASKITRDVEAERLIVALAGAKSDADRQSVDFILSNLSKRMSESIREEMVDLGTPSEEETEQAQMLVVAAIKQMANRGEIKFRAVET</sequence>
<evidence type="ECO:0000259" key="12">
    <source>
        <dbReference type="Pfam" id="PF01706"/>
    </source>
</evidence>
<dbReference type="EMBL" id="FNUZ01000002">
    <property type="protein sequence ID" value="SEF94585.1"/>
    <property type="molecule type" value="Genomic_DNA"/>
</dbReference>
<keyword evidence="16" id="KW-1185">Reference proteome</keyword>
<name>A0A1H5W518_9RHOB</name>
<evidence type="ECO:0000256" key="3">
    <source>
        <dbReference type="ARBA" id="ARBA00010299"/>
    </source>
</evidence>
<evidence type="ECO:0000313" key="15">
    <source>
        <dbReference type="EMBL" id="SEF94585.1"/>
    </source>
</evidence>
<feature type="domain" description="Flagellar motor switch protein FliG N-terminal" evidence="14">
    <location>
        <begin position="26"/>
        <end position="127"/>
    </location>
</feature>
<evidence type="ECO:0000256" key="11">
    <source>
        <dbReference type="SAM" id="MobiDB-lite"/>
    </source>
</evidence>
<feature type="region of interest" description="Disordered" evidence="11">
    <location>
        <begin position="1"/>
        <end position="23"/>
    </location>
</feature>
<evidence type="ECO:0000256" key="6">
    <source>
        <dbReference type="ARBA" id="ARBA00022500"/>
    </source>
</evidence>
<dbReference type="Pfam" id="PF14841">
    <property type="entry name" value="FliG_M"/>
    <property type="match status" value="1"/>
</dbReference>
<dbReference type="OrthoDB" id="7616820at2"/>
<dbReference type="InterPro" id="IPR000090">
    <property type="entry name" value="Flg_Motor_Flig"/>
</dbReference>